<evidence type="ECO:0000313" key="7">
    <source>
        <dbReference type="Ensembl" id="ENSSPAP00000016034.1"/>
    </source>
</evidence>
<dbReference type="GeneTree" id="ENSGT00970000193507"/>
<feature type="region of interest" description="Disordered" evidence="4">
    <location>
        <begin position="338"/>
        <end position="357"/>
    </location>
</feature>
<evidence type="ECO:0000256" key="1">
    <source>
        <dbReference type="ARBA" id="ARBA00004613"/>
    </source>
</evidence>
<sequence length="448" mass="49984">MPWKNQLLYFALTATLASFRPCDGQAEAVVKWPALQARLGLSSVVSGAKHGSPTRHGSLAFRLDQQSFLNSTQGNDNLMTLKVRRVRDAHFLVDSGERPLTPLSRMPPKCGFSVKRTRRDVQFAASYQGCHVTQQDGDYVLPLRLWGAPMTMSCPAVLPSPSVFCFASGMVVKISGVTADELKVKVSSAWKSLSLACSSCGLDVKEFSGGLTLTVPYNRGLCVQFKDEEYLLSLLWLDVEILVTCPFLPDINPAVETVAPLSDSDQVLQHPQYHQLPMFPQYFQPMPTNTPDPSEDTVAPLPHPQFYSGAPADYTNENQDVPAAENREFPFMPQFHQYPFLPDPEPPTQSSAGENTADPLAQYPQMQQSPHYQYSDFPQFPMEPEIFHPTTPAPPLATSTESQLLTSHNLNNRCSAKMHFKTETKLALRMKVYLVKLEALQHYVNLYK</sequence>
<dbReference type="AlphaFoldDB" id="A0A3B5ADT2"/>
<dbReference type="InterPro" id="IPR054554">
    <property type="entry name" value="ZP1/4_Ig-like"/>
</dbReference>
<comment type="subcellular location">
    <subcellularLocation>
        <location evidence="1">Secreted</location>
    </subcellularLocation>
</comment>
<protein>
    <recommendedName>
        <fullName evidence="6">Zona pellucida sperm-binding protein 1/4 Ig-like domain-containing protein</fullName>
    </recommendedName>
</protein>
<dbReference type="Pfam" id="PF22821">
    <property type="entry name" value="ZP1_ZP4_Ig-like"/>
    <property type="match status" value="1"/>
</dbReference>
<feature type="region of interest" description="Disordered" evidence="4">
    <location>
        <begin position="288"/>
        <end position="317"/>
    </location>
</feature>
<organism evidence="7">
    <name type="scientific">Stegastes partitus</name>
    <name type="common">bicolor damselfish</name>
    <dbReference type="NCBI Taxonomy" id="144197"/>
    <lineage>
        <taxon>Eukaryota</taxon>
        <taxon>Metazoa</taxon>
        <taxon>Chordata</taxon>
        <taxon>Craniata</taxon>
        <taxon>Vertebrata</taxon>
        <taxon>Euteleostomi</taxon>
        <taxon>Actinopterygii</taxon>
        <taxon>Neopterygii</taxon>
        <taxon>Teleostei</taxon>
        <taxon>Neoteleostei</taxon>
        <taxon>Acanthomorphata</taxon>
        <taxon>Ovalentaria</taxon>
        <taxon>Pomacentridae</taxon>
        <taxon>Stegastes</taxon>
    </lineage>
</organism>
<keyword evidence="3 5" id="KW-0732">Signal</keyword>
<evidence type="ECO:0000256" key="5">
    <source>
        <dbReference type="SAM" id="SignalP"/>
    </source>
</evidence>
<proteinExistence type="predicted"/>
<dbReference type="Ensembl" id="ENSSPAT00000016292.1">
    <property type="protein sequence ID" value="ENSSPAP00000016034.1"/>
    <property type="gene ID" value="ENSSPAG00000012080.1"/>
</dbReference>
<dbReference type="GO" id="GO:0005576">
    <property type="term" value="C:extracellular region"/>
    <property type="evidence" value="ECO:0007669"/>
    <property type="project" value="UniProtKB-SubCell"/>
</dbReference>
<evidence type="ECO:0000256" key="4">
    <source>
        <dbReference type="SAM" id="MobiDB-lite"/>
    </source>
</evidence>
<accession>A0A3B5ADT2</accession>
<reference evidence="7" key="1">
    <citation type="submission" date="2023-09" db="UniProtKB">
        <authorList>
            <consortium name="Ensembl"/>
        </authorList>
    </citation>
    <scope>IDENTIFICATION</scope>
</reference>
<feature type="chain" id="PRO_5017411305" description="Zona pellucida sperm-binding protein 1/4 Ig-like domain-containing protein" evidence="5">
    <location>
        <begin position="25"/>
        <end position="448"/>
    </location>
</feature>
<feature type="domain" description="Zona pellucida sperm-binding protein 1/4 Ig-like" evidence="6">
    <location>
        <begin position="107"/>
        <end position="145"/>
    </location>
</feature>
<name>A0A3B5ADT2_9TELE</name>
<evidence type="ECO:0000256" key="3">
    <source>
        <dbReference type="ARBA" id="ARBA00022729"/>
    </source>
</evidence>
<keyword evidence="2" id="KW-0964">Secreted</keyword>
<evidence type="ECO:0000259" key="6">
    <source>
        <dbReference type="Pfam" id="PF22821"/>
    </source>
</evidence>
<feature type="signal peptide" evidence="5">
    <location>
        <begin position="1"/>
        <end position="24"/>
    </location>
</feature>
<evidence type="ECO:0000256" key="2">
    <source>
        <dbReference type="ARBA" id="ARBA00022525"/>
    </source>
</evidence>